<name>A0ABX1IXR9_9PSEU</name>
<dbReference type="InterPro" id="IPR051677">
    <property type="entry name" value="AfsR-DnrI-RedD_regulator"/>
</dbReference>
<dbReference type="Proteomes" id="UP000715441">
    <property type="component" value="Unassembled WGS sequence"/>
</dbReference>
<feature type="region of interest" description="Disordered" evidence="1">
    <location>
        <begin position="1"/>
        <end position="24"/>
    </location>
</feature>
<dbReference type="InterPro" id="IPR011990">
    <property type="entry name" value="TPR-like_helical_dom_sf"/>
</dbReference>
<dbReference type="SUPFAM" id="SSF46894">
    <property type="entry name" value="C-terminal effector domain of the bipartite response regulators"/>
    <property type="match status" value="1"/>
</dbReference>
<dbReference type="InterPro" id="IPR027417">
    <property type="entry name" value="P-loop_NTPase"/>
</dbReference>
<dbReference type="Pfam" id="PF03704">
    <property type="entry name" value="BTAD"/>
    <property type="match status" value="1"/>
</dbReference>
<proteinExistence type="predicted"/>
<dbReference type="SUPFAM" id="SSF52540">
    <property type="entry name" value="P-loop containing nucleoside triphosphate hydrolases"/>
    <property type="match status" value="1"/>
</dbReference>
<evidence type="ECO:0000313" key="3">
    <source>
        <dbReference type="EMBL" id="NKQ52287.1"/>
    </source>
</evidence>
<dbReference type="Gene3D" id="1.10.10.10">
    <property type="entry name" value="Winged helix-like DNA-binding domain superfamily/Winged helix DNA-binding domain"/>
    <property type="match status" value="1"/>
</dbReference>
<dbReference type="InterPro" id="IPR036388">
    <property type="entry name" value="WH-like_DNA-bd_sf"/>
</dbReference>
<dbReference type="Gene3D" id="1.25.40.10">
    <property type="entry name" value="Tetratricopeptide repeat domain"/>
    <property type="match status" value="2"/>
</dbReference>
<dbReference type="InterPro" id="IPR005158">
    <property type="entry name" value="BTAD"/>
</dbReference>
<dbReference type="Pfam" id="PF25873">
    <property type="entry name" value="WHD_MalT"/>
    <property type="match status" value="1"/>
</dbReference>
<keyword evidence="4" id="KW-1185">Reference proteome</keyword>
<reference evidence="3 4" key="1">
    <citation type="submission" date="2020-04" db="EMBL/GenBank/DDBJ databases">
        <title>Novel species.</title>
        <authorList>
            <person name="Teo W.F.A."/>
            <person name="Lipun K."/>
            <person name="Srisuk N."/>
            <person name="Duangmal K."/>
        </authorList>
    </citation>
    <scope>NUCLEOTIDE SEQUENCE [LARGE SCALE GENOMIC DNA]</scope>
    <source>
        <strain evidence="3 4">K13G38</strain>
    </source>
</reference>
<evidence type="ECO:0000259" key="2">
    <source>
        <dbReference type="SMART" id="SM01043"/>
    </source>
</evidence>
<dbReference type="Gene3D" id="3.40.50.300">
    <property type="entry name" value="P-loop containing nucleotide triphosphate hydrolases"/>
    <property type="match status" value="1"/>
</dbReference>
<sequence>MAARDLSDSPSTETDDAPSPVTSRIIRRKVTPPPISGSTVARPRLETRLAQLIQRNRIVCVYATAGAGKTTAVTQTSRRLGLPVCWLSLDDTEAATGRLLTYLEAALAIQAPGVEGLVKTALTAGLAHTEVAGMLADSLGDRALLLVLDNMECLAAAPESLAVVGAFLEYAPSNTRIILVSRQELTFARGGIARVAWLPVLGEADLAFTTEEAAVALSRSDSPDLDPEKAVAVTGGWVTGVLFEAWRSAGHATGLGGEADPLHGYLATHILAQLTQDEQDFLISTALLDEVTPPRAEALGIADAAALLHDLRHKRLPAAWDGPALRCHPRFREYLLARANRLDGGTQRALHAAHARLLAGEKHLEEAVEEFLRAGDLDEAVTVAEQAVDTVLERADFSVAKRWLEQLAPVRRDDHIRLTGAELMLAISEENYRLGVRIADRLAAAKRRHEVAASSSRLAAMMAWCYLHAGRLDDIKAVLAVGRFGAELDAMQYCMTLLDDVPERPAAGALSGSPLDALTMRVHYYHGNLTRLLDPPTSPWAIKAAESWRLGALLAMGHVDEASASYQAICAGQDPGVWLYSLFSVELLRRLGEPDQAWRALLKGRERLRASGSVMLELLSYVEEAALELRFNGDTASARAALEQVRCHQVGREYAFVAESAATWLGFALLLDGDDQAAMRCLRQAVSSMQRGQRILSLPAAAVYLAEAEWRSGNEERSDRAADLALAAAAQQGSNHLLLDALADFPLVLSRRLDAAPEADSPWHELGRALRSRGVAVTAPFAATIQLTEFGRVAIQVDGREVRPRIKKSYELLAYLAARRQREATKEELLDALFDGRHDESTAAYLRQALRKLREVLPEDCVRAEGNRIRLDEHLVVGTDSGRFQCLVSEAAGLRGPDRLTTLSCALSIATGEYLPEFESSWIEHRREQLAVLCVDIRCEAAELAFTTGDFPRANALVEEVLTEDPFRESMWRLKMRVADVFGDADRIIAAYRGCERALGQLGTTPASSTRKLLDNLRR</sequence>
<dbReference type="InterPro" id="IPR016032">
    <property type="entry name" value="Sig_transdc_resp-reg_C-effctor"/>
</dbReference>
<feature type="domain" description="Bacterial transcriptional activator" evidence="2">
    <location>
        <begin position="879"/>
        <end position="1018"/>
    </location>
</feature>
<evidence type="ECO:0000313" key="4">
    <source>
        <dbReference type="Proteomes" id="UP000715441"/>
    </source>
</evidence>
<dbReference type="PANTHER" id="PTHR35807">
    <property type="entry name" value="TRANSCRIPTIONAL REGULATOR REDD-RELATED"/>
    <property type="match status" value="1"/>
</dbReference>
<dbReference type="EMBL" id="JAAXLS010000002">
    <property type="protein sequence ID" value="NKQ52287.1"/>
    <property type="molecule type" value="Genomic_DNA"/>
</dbReference>
<evidence type="ECO:0000256" key="1">
    <source>
        <dbReference type="SAM" id="MobiDB-lite"/>
    </source>
</evidence>
<accession>A0ABX1IXR9</accession>
<comment type="caution">
    <text evidence="3">The sequence shown here is derived from an EMBL/GenBank/DDBJ whole genome shotgun (WGS) entry which is preliminary data.</text>
</comment>
<dbReference type="SUPFAM" id="SSF48452">
    <property type="entry name" value="TPR-like"/>
    <property type="match status" value="1"/>
</dbReference>
<dbReference type="SMART" id="SM01043">
    <property type="entry name" value="BTAD"/>
    <property type="match status" value="1"/>
</dbReference>
<dbReference type="InterPro" id="IPR059106">
    <property type="entry name" value="WHD_MalT"/>
</dbReference>
<organism evidence="3 4">
    <name type="scientific">Amycolatopsis acididurans</name>
    <dbReference type="NCBI Taxonomy" id="2724524"/>
    <lineage>
        <taxon>Bacteria</taxon>
        <taxon>Bacillati</taxon>
        <taxon>Actinomycetota</taxon>
        <taxon>Actinomycetes</taxon>
        <taxon>Pseudonocardiales</taxon>
        <taxon>Pseudonocardiaceae</taxon>
        <taxon>Amycolatopsis</taxon>
    </lineage>
</organism>
<protein>
    <submittedName>
        <fullName evidence="3">Transcriptional activator domain protein</fullName>
    </submittedName>
</protein>
<gene>
    <name evidence="3" type="ORF">HFP15_05280</name>
</gene>